<dbReference type="CDD" id="cd00077">
    <property type="entry name" value="HDc"/>
    <property type="match status" value="1"/>
</dbReference>
<dbReference type="PANTHER" id="PTHR36442">
    <property type="entry name" value="CYCLIC-DI-AMP PHOSPHODIESTERASE PGPH"/>
    <property type="match status" value="1"/>
</dbReference>
<evidence type="ECO:0000259" key="2">
    <source>
        <dbReference type="SMART" id="SM00471"/>
    </source>
</evidence>
<dbReference type="NCBIfam" id="TIGR00277">
    <property type="entry name" value="HDIG"/>
    <property type="match status" value="1"/>
</dbReference>
<dbReference type="InterPro" id="IPR003607">
    <property type="entry name" value="HD/PDEase_dom"/>
</dbReference>
<sequence length="323" mass="36483">MNIVAGGLAAYTVRDIKNRSQIFRSFLYILIGYVVSILAFGLERFSPIEQILIHSGFAASNALISPVMTYGLIIFFERIFKITTDLTLLELTDFNSPLLKQLATKAPGTFTHSMTIGSLVETAAIEIGANPILSRVGAYYHDVGKSFDPGSFVENQLDDRNVHEKLNPQKSAQLIIDHVRRGIELAKEQNLPQDIIDFIPMHHGTMLVSFFYDKAKKEFGEENVKEENFRYPGPKPNSKETALLMLADACESTIRSMTESDPKKIENVINNLVKQRLEDGQLDEAPLTLRDIKKIKESFASILIGQHHKRIRYPKQNEMEENV</sequence>
<feature type="transmembrane region" description="Helical" evidence="1">
    <location>
        <begin position="51"/>
        <end position="76"/>
    </location>
</feature>
<dbReference type="InterPro" id="IPR006675">
    <property type="entry name" value="HDIG_dom"/>
</dbReference>
<proteinExistence type="predicted"/>
<dbReference type="Pfam" id="PF01966">
    <property type="entry name" value="HD"/>
    <property type="match status" value="1"/>
</dbReference>
<dbReference type="AlphaFoldDB" id="A0A0W8FY90"/>
<dbReference type="SUPFAM" id="SSF109604">
    <property type="entry name" value="HD-domain/PDEase-like"/>
    <property type="match status" value="1"/>
</dbReference>
<feature type="transmembrane region" description="Helical" evidence="1">
    <location>
        <begin position="26"/>
        <end position="45"/>
    </location>
</feature>
<evidence type="ECO:0000256" key="1">
    <source>
        <dbReference type="SAM" id="Phobius"/>
    </source>
</evidence>
<dbReference type="InterPro" id="IPR006674">
    <property type="entry name" value="HD_domain"/>
</dbReference>
<dbReference type="EMBL" id="LNQE01000583">
    <property type="protein sequence ID" value="KUG25877.1"/>
    <property type="molecule type" value="Genomic_DNA"/>
</dbReference>
<feature type="domain" description="HD/PDEase" evidence="2">
    <location>
        <begin position="105"/>
        <end position="262"/>
    </location>
</feature>
<evidence type="ECO:0000313" key="3">
    <source>
        <dbReference type="EMBL" id="KUG25877.1"/>
    </source>
</evidence>
<gene>
    <name evidence="3" type="ORF">ASZ90_004294</name>
</gene>
<keyword evidence="1" id="KW-1133">Transmembrane helix</keyword>
<name>A0A0W8FY90_9ZZZZ</name>
<dbReference type="Gene3D" id="1.10.3210.10">
    <property type="entry name" value="Hypothetical protein af1432"/>
    <property type="match status" value="1"/>
</dbReference>
<dbReference type="InterPro" id="IPR011621">
    <property type="entry name" value="Metal-dep_PHydrolase_7TM_intra"/>
</dbReference>
<dbReference type="Pfam" id="PF07698">
    <property type="entry name" value="7TM-7TMR_HD"/>
    <property type="match status" value="1"/>
</dbReference>
<protein>
    <submittedName>
        <fullName evidence="3">Membrane protein</fullName>
    </submittedName>
</protein>
<comment type="caution">
    <text evidence="3">The sequence shown here is derived from an EMBL/GenBank/DDBJ whole genome shotgun (WGS) entry which is preliminary data.</text>
</comment>
<reference evidence="3" key="1">
    <citation type="journal article" date="2015" name="Proc. Natl. Acad. Sci. U.S.A.">
        <title>Networks of energetic and metabolic interactions define dynamics in microbial communities.</title>
        <authorList>
            <person name="Embree M."/>
            <person name="Liu J.K."/>
            <person name="Al-Bassam M.M."/>
            <person name="Zengler K."/>
        </authorList>
    </citation>
    <scope>NUCLEOTIDE SEQUENCE</scope>
</reference>
<keyword evidence="1" id="KW-0472">Membrane</keyword>
<accession>A0A0W8FY90</accession>
<dbReference type="InterPro" id="IPR052722">
    <property type="entry name" value="PgpH_phosphodiesterase"/>
</dbReference>
<dbReference type="PANTHER" id="PTHR36442:SF1">
    <property type="entry name" value="CYCLIC-DI-AMP PHOSPHODIESTERASE PGPH"/>
    <property type="match status" value="1"/>
</dbReference>
<keyword evidence="1" id="KW-0812">Transmembrane</keyword>
<organism evidence="3">
    <name type="scientific">hydrocarbon metagenome</name>
    <dbReference type="NCBI Taxonomy" id="938273"/>
    <lineage>
        <taxon>unclassified sequences</taxon>
        <taxon>metagenomes</taxon>
        <taxon>ecological metagenomes</taxon>
    </lineage>
</organism>
<dbReference type="SMART" id="SM00471">
    <property type="entry name" value="HDc"/>
    <property type="match status" value="1"/>
</dbReference>